<dbReference type="AlphaFoldDB" id="A0A820JVT4"/>
<evidence type="ECO:0000256" key="1">
    <source>
        <dbReference type="SAM" id="Coils"/>
    </source>
</evidence>
<dbReference type="Proteomes" id="UP000663844">
    <property type="component" value="Unassembled WGS sequence"/>
</dbReference>
<proteinExistence type="predicted"/>
<evidence type="ECO:0000313" key="2">
    <source>
        <dbReference type="EMBL" id="CAF4327908.1"/>
    </source>
</evidence>
<evidence type="ECO:0000313" key="3">
    <source>
        <dbReference type="Proteomes" id="UP000663844"/>
    </source>
</evidence>
<name>A0A820JVT4_9BILA</name>
<dbReference type="EMBL" id="CAJOAZ010018594">
    <property type="protein sequence ID" value="CAF4327908.1"/>
    <property type="molecule type" value="Genomic_DNA"/>
</dbReference>
<comment type="caution">
    <text evidence="2">The sequence shown here is derived from an EMBL/GenBank/DDBJ whole genome shotgun (WGS) entry which is preliminary data.</text>
</comment>
<accession>A0A820JVT4</accession>
<organism evidence="2 3">
    <name type="scientific">Adineta steineri</name>
    <dbReference type="NCBI Taxonomy" id="433720"/>
    <lineage>
        <taxon>Eukaryota</taxon>
        <taxon>Metazoa</taxon>
        <taxon>Spiralia</taxon>
        <taxon>Gnathifera</taxon>
        <taxon>Rotifera</taxon>
        <taxon>Eurotatoria</taxon>
        <taxon>Bdelloidea</taxon>
        <taxon>Adinetida</taxon>
        <taxon>Adinetidae</taxon>
        <taxon>Adineta</taxon>
    </lineage>
</organism>
<protein>
    <submittedName>
        <fullName evidence="2">Uncharacterized protein</fullName>
    </submittedName>
</protein>
<feature type="non-terminal residue" evidence="2">
    <location>
        <position position="105"/>
    </location>
</feature>
<gene>
    <name evidence="2" type="ORF">OXD698_LOCUS47532</name>
</gene>
<reference evidence="2" key="1">
    <citation type="submission" date="2021-02" db="EMBL/GenBank/DDBJ databases">
        <authorList>
            <person name="Nowell W R."/>
        </authorList>
    </citation>
    <scope>NUCLEOTIDE SEQUENCE</scope>
</reference>
<sequence>MAELRKTMIDEMAANHLQIEEKSKLALQSQKDKYQSEVEKFEKEINDLKIKDRTLKQLQYRCTELENRLKSEEELKQVLTLRVEELQTEIYELKNSFETQLSEQQ</sequence>
<feature type="coiled-coil region" evidence="1">
    <location>
        <begin position="17"/>
        <end position="96"/>
    </location>
</feature>
<keyword evidence="1" id="KW-0175">Coiled coil</keyword>